<dbReference type="EMBL" id="JH598224">
    <property type="status" value="NOT_ANNOTATED_CDS"/>
    <property type="molecule type" value="Genomic_DNA"/>
</dbReference>
<evidence type="ECO:0000313" key="1">
    <source>
        <dbReference type="EnsemblProtists" id="HpaP813976"/>
    </source>
</evidence>
<dbReference type="AlphaFoldDB" id="M4C4F8"/>
<organism evidence="1 2">
    <name type="scientific">Hyaloperonospora arabidopsidis (strain Emoy2)</name>
    <name type="common">Downy mildew agent</name>
    <name type="synonym">Peronospora arabidopsidis</name>
    <dbReference type="NCBI Taxonomy" id="559515"/>
    <lineage>
        <taxon>Eukaryota</taxon>
        <taxon>Sar</taxon>
        <taxon>Stramenopiles</taxon>
        <taxon>Oomycota</taxon>
        <taxon>Peronosporomycetes</taxon>
        <taxon>Peronosporales</taxon>
        <taxon>Peronosporaceae</taxon>
        <taxon>Hyaloperonospora</taxon>
    </lineage>
</organism>
<proteinExistence type="predicted"/>
<reference evidence="2" key="1">
    <citation type="journal article" date="2010" name="Science">
        <title>Signatures of adaptation to obligate biotrophy in the Hyaloperonospora arabidopsidis genome.</title>
        <authorList>
            <person name="Baxter L."/>
            <person name="Tripathy S."/>
            <person name="Ishaque N."/>
            <person name="Boot N."/>
            <person name="Cabral A."/>
            <person name="Kemen E."/>
            <person name="Thines M."/>
            <person name="Ah-Fong A."/>
            <person name="Anderson R."/>
            <person name="Badejoko W."/>
            <person name="Bittner-Eddy P."/>
            <person name="Boore J.L."/>
            <person name="Chibucos M.C."/>
            <person name="Coates M."/>
            <person name="Dehal P."/>
            <person name="Delehaunty K."/>
            <person name="Dong S."/>
            <person name="Downton P."/>
            <person name="Dumas B."/>
            <person name="Fabro G."/>
            <person name="Fronick C."/>
            <person name="Fuerstenberg S.I."/>
            <person name="Fulton L."/>
            <person name="Gaulin E."/>
            <person name="Govers F."/>
            <person name="Hughes L."/>
            <person name="Humphray S."/>
            <person name="Jiang R.H."/>
            <person name="Judelson H."/>
            <person name="Kamoun S."/>
            <person name="Kyung K."/>
            <person name="Meijer H."/>
            <person name="Minx P."/>
            <person name="Morris P."/>
            <person name="Nelson J."/>
            <person name="Phuntumart V."/>
            <person name="Qutob D."/>
            <person name="Rehmany A."/>
            <person name="Rougon-Cardoso A."/>
            <person name="Ryden P."/>
            <person name="Torto-Alalibo T."/>
            <person name="Studholme D."/>
            <person name="Wang Y."/>
            <person name="Win J."/>
            <person name="Wood J."/>
            <person name="Clifton S.W."/>
            <person name="Rogers J."/>
            <person name="Van den Ackerveken G."/>
            <person name="Jones J.D."/>
            <person name="McDowell J.M."/>
            <person name="Beynon J."/>
            <person name="Tyler B.M."/>
        </authorList>
    </citation>
    <scope>NUCLEOTIDE SEQUENCE [LARGE SCALE GENOMIC DNA]</scope>
    <source>
        <strain evidence="2">Emoy2</strain>
    </source>
</reference>
<dbReference type="Proteomes" id="UP000011713">
    <property type="component" value="Unassembled WGS sequence"/>
</dbReference>
<sequence length="58" mass="6381">MKMLVPSMSTSSSSVPNEANMYRGMFGSHVACVFCRLFRLGALYGSNLQDSVYLLLAK</sequence>
<dbReference type="HOGENOM" id="CLU_2983181_0_0_1"/>
<reference evidence="1" key="2">
    <citation type="submission" date="2015-06" db="UniProtKB">
        <authorList>
            <consortium name="EnsemblProtists"/>
        </authorList>
    </citation>
    <scope>IDENTIFICATION</scope>
    <source>
        <strain evidence="1">Emoy2</strain>
    </source>
</reference>
<accession>M4C4F8</accession>
<dbReference type="VEuPathDB" id="FungiDB:HpaG813976"/>
<keyword evidence="2" id="KW-1185">Reference proteome</keyword>
<evidence type="ECO:0000313" key="2">
    <source>
        <dbReference type="Proteomes" id="UP000011713"/>
    </source>
</evidence>
<protein>
    <submittedName>
        <fullName evidence="1">Uncharacterized protein</fullName>
    </submittedName>
</protein>
<dbReference type="EnsemblProtists" id="HpaT813976">
    <property type="protein sequence ID" value="HpaP813976"/>
    <property type="gene ID" value="HpaG813976"/>
</dbReference>
<name>M4C4F8_HYAAE</name>
<dbReference type="InParanoid" id="M4C4F8"/>